<dbReference type="SUPFAM" id="SSF52096">
    <property type="entry name" value="ClpP/crotonase"/>
    <property type="match status" value="1"/>
</dbReference>
<reference evidence="2 3" key="1">
    <citation type="submission" date="2018-06" db="EMBL/GenBank/DDBJ databases">
        <authorList>
            <consortium name="Pathogen Informatics"/>
            <person name="Doyle S."/>
        </authorList>
    </citation>
    <scope>NUCLEOTIDE SEQUENCE [LARGE SCALE GENOMIC DNA]</scope>
    <source>
        <strain evidence="2 3">NCTC13532</strain>
    </source>
</reference>
<gene>
    <name evidence="2" type="ORF">NCTC13532_04381</name>
</gene>
<accession>A0A381FQD8</accession>
<evidence type="ECO:0000313" key="3">
    <source>
        <dbReference type="Proteomes" id="UP000254282"/>
    </source>
</evidence>
<dbReference type="Pfam" id="PF03572">
    <property type="entry name" value="Peptidase_S41"/>
    <property type="match status" value="1"/>
</dbReference>
<dbReference type="GO" id="GO:0006508">
    <property type="term" value="P:proteolysis"/>
    <property type="evidence" value="ECO:0007669"/>
    <property type="project" value="InterPro"/>
</dbReference>
<dbReference type="GO" id="GO:0008236">
    <property type="term" value="F:serine-type peptidase activity"/>
    <property type="evidence" value="ECO:0007669"/>
    <property type="project" value="InterPro"/>
</dbReference>
<feature type="domain" description="Tail specific protease" evidence="1">
    <location>
        <begin position="16"/>
        <end position="72"/>
    </location>
</feature>
<evidence type="ECO:0000313" key="2">
    <source>
        <dbReference type="EMBL" id="SUX48770.1"/>
    </source>
</evidence>
<evidence type="ECO:0000259" key="1">
    <source>
        <dbReference type="Pfam" id="PF03572"/>
    </source>
</evidence>
<protein>
    <submittedName>
        <fullName evidence="2">Peptidase family S41</fullName>
    </submittedName>
</protein>
<organism evidence="2 3">
    <name type="scientific">Chryseobacterium indoltheticum</name>
    <dbReference type="NCBI Taxonomy" id="254"/>
    <lineage>
        <taxon>Bacteria</taxon>
        <taxon>Pseudomonadati</taxon>
        <taxon>Bacteroidota</taxon>
        <taxon>Flavobacteriia</taxon>
        <taxon>Flavobacteriales</taxon>
        <taxon>Weeksellaceae</taxon>
        <taxon>Chryseobacterium group</taxon>
        <taxon>Chryseobacterium</taxon>
    </lineage>
</organism>
<dbReference type="EMBL" id="UFVR01000004">
    <property type="protein sequence ID" value="SUX48770.1"/>
    <property type="molecule type" value="Genomic_DNA"/>
</dbReference>
<proteinExistence type="predicted"/>
<dbReference type="Proteomes" id="UP000254282">
    <property type="component" value="Unassembled WGS sequence"/>
</dbReference>
<dbReference type="InterPro" id="IPR029045">
    <property type="entry name" value="ClpP/crotonase-like_dom_sf"/>
</dbReference>
<dbReference type="Gene3D" id="3.90.226.10">
    <property type="entry name" value="2-enoyl-CoA Hydratase, Chain A, domain 1"/>
    <property type="match status" value="1"/>
</dbReference>
<dbReference type="InterPro" id="IPR005151">
    <property type="entry name" value="Tail-specific_protease"/>
</dbReference>
<dbReference type="AlphaFoldDB" id="A0A381FQD8"/>
<sequence>MQTENAFIHKLSKKTLLMRIPSFSGSQRMIIDSMLTFNKDLINKTDNLIIDLRNNGGGDDSSYSPLIPLLYTNPIRITTVEFLSTPLNNKRMEDYLLNPDLSEKSKRQINEQLILLKSNLGKFVNLNNGQTTVVQRLDKVTVHPKMWPSS</sequence>
<name>A0A381FQD8_9FLAO</name>
<dbReference type="RefSeq" id="WP_115621776.1">
    <property type="nucleotide sequence ID" value="NZ_UFVR01000004.1"/>
</dbReference>